<reference evidence="2 3" key="1">
    <citation type="submission" date="2019-05" db="EMBL/GenBank/DDBJ databases">
        <title>Another draft genome of Portunus trituberculatus and its Hox gene families provides insights of decapod evolution.</title>
        <authorList>
            <person name="Jeong J.-H."/>
            <person name="Song I."/>
            <person name="Kim S."/>
            <person name="Choi T."/>
            <person name="Kim D."/>
            <person name="Ryu S."/>
            <person name="Kim W."/>
        </authorList>
    </citation>
    <scope>NUCLEOTIDE SEQUENCE [LARGE SCALE GENOMIC DNA]</scope>
    <source>
        <tissue evidence="2">Muscle</tissue>
    </source>
</reference>
<dbReference type="Proteomes" id="UP000324222">
    <property type="component" value="Unassembled WGS sequence"/>
</dbReference>
<proteinExistence type="predicted"/>
<organism evidence="2 3">
    <name type="scientific">Portunus trituberculatus</name>
    <name type="common">Swimming crab</name>
    <name type="synonym">Neptunus trituberculatus</name>
    <dbReference type="NCBI Taxonomy" id="210409"/>
    <lineage>
        <taxon>Eukaryota</taxon>
        <taxon>Metazoa</taxon>
        <taxon>Ecdysozoa</taxon>
        <taxon>Arthropoda</taxon>
        <taxon>Crustacea</taxon>
        <taxon>Multicrustacea</taxon>
        <taxon>Malacostraca</taxon>
        <taxon>Eumalacostraca</taxon>
        <taxon>Eucarida</taxon>
        <taxon>Decapoda</taxon>
        <taxon>Pleocyemata</taxon>
        <taxon>Brachyura</taxon>
        <taxon>Eubrachyura</taxon>
        <taxon>Portunoidea</taxon>
        <taxon>Portunidae</taxon>
        <taxon>Portuninae</taxon>
        <taxon>Portunus</taxon>
    </lineage>
</organism>
<evidence type="ECO:0000313" key="3">
    <source>
        <dbReference type="Proteomes" id="UP000324222"/>
    </source>
</evidence>
<keyword evidence="3" id="KW-1185">Reference proteome</keyword>
<gene>
    <name evidence="2" type="ORF">E2C01_027260</name>
</gene>
<dbReference type="AlphaFoldDB" id="A0A5B7EIA0"/>
<evidence type="ECO:0000313" key="2">
    <source>
        <dbReference type="EMBL" id="MPC33892.1"/>
    </source>
</evidence>
<evidence type="ECO:0000256" key="1">
    <source>
        <dbReference type="SAM" id="MobiDB-lite"/>
    </source>
</evidence>
<comment type="caution">
    <text evidence="2">The sequence shown here is derived from an EMBL/GenBank/DDBJ whole genome shotgun (WGS) entry which is preliminary data.</text>
</comment>
<feature type="region of interest" description="Disordered" evidence="1">
    <location>
        <begin position="80"/>
        <end position="109"/>
    </location>
</feature>
<name>A0A5B7EIA0_PORTR</name>
<dbReference type="EMBL" id="VSRR010002935">
    <property type="protein sequence ID" value="MPC33892.1"/>
    <property type="molecule type" value="Genomic_DNA"/>
</dbReference>
<sequence>MGWVNTRKKPRYAPQVAYTQPWLAFVEAFQQDTGFAHRLGRHMATPLTNGLGGHLHTLTYRETFTCRGITWVESISLNTMPSGGSDMGSRKEEVTSEYTGHQGEEQEVY</sequence>
<protein>
    <submittedName>
        <fullName evidence="2">Uncharacterized protein</fullName>
    </submittedName>
</protein>
<accession>A0A5B7EIA0</accession>